<evidence type="ECO:0000256" key="1">
    <source>
        <dbReference type="SAM" id="MobiDB-lite"/>
    </source>
</evidence>
<organism evidence="2 3">
    <name type="scientific">Castilleja foliolosa</name>
    <dbReference type="NCBI Taxonomy" id="1961234"/>
    <lineage>
        <taxon>Eukaryota</taxon>
        <taxon>Viridiplantae</taxon>
        <taxon>Streptophyta</taxon>
        <taxon>Embryophyta</taxon>
        <taxon>Tracheophyta</taxon>
        <taxon>Spermatophyta</taxon>
        <taxon>Magnoliopsida</taxon>
        <taxon>eudicotyledons</taxon>
        <taxon>Gunneridae</taxon>
        <taxon>Pentapetalae</taxon>
        <taxon>asterids</taxon>
        <taxon>lamiids</taxon>
        <taxon>Lamiales</taxon>
        <taxon>Orobanchaceae</taxon>
        <taxon>Pedicularideae</taxon>
        <taxon>Castillejinae</taxon>
        <taxon>Castilleja</taxon>
    </lineage>
</organism>
<feature type="region of interest" description="Disordered" evidence="1">
    <location>
        <begin position="193"/>
        <end position="237"/>
    </location>
</feature>
<protein>
    <submittedName>
        <fullName evidence="2">Uncharacterized protein</fullName>
    </submittedName>
</protein>
<dbReference type="Proteomes" id="UP001632038">
    <property type="component" value="Unassembled WGS sequence"/>
</dbReference>
<dbReference type="EMBL" id="JAVIJP010000001">
    <property type="protein sequence ID" value="KAL3655999.1"/>
    <property type="molecule type" value="Genomic_DNA"/>
</dbReference>
<proteinExistence type="predicted"/>
<dbReference type="AlphaFoldDB" id="A0ABD3ESJ0"/>
<evidence type="ECO:0000313" key="2">
    <source>
        <dbReference type="EMBL" id="KAL3655999.1"/>
    </source>
</evidence>
<accession>A0ABD3ESJ0</accession>
<keyword evidence="3" id="KW-1185">Reference proteome</keyword>
<feature type="compositionally biased region" description="Acidic residues" evidence="1">
    <location>
        <begin position="209"/>
        <end position="225"/>
    </location>
</feature>
<reference evidence="3" key="1">
    <citation type="journal article" date="2024" name="IScience">
        <title>Strigolactones Initiate the Formation of Haustorium-like Structures in Castilleja.</title>
        <authorList>
            <person name="Buerger M."/>
            <person name="Peterson D."/>
            <person name="Chory J."/>
        </authorList>
    </citation>
    <scope>NUCLEOTIDE SEQUENCE [LARGE SCALE GENOMIC DNA]</scope>
</reference>
<comment type="caution">
    <text evidence="2">The sequence shown here is derived from an EMBL/GenBank/DDBJ whole genome shotgun (WGS) entry which is preliminary data.</text>
</comment>
<evidence type="ECO:0000313" key="3">
    <source>
        <dbReference type="Proteomes" id="UP001632038"/>
    </source>
</evidence>
<name>A0ABD3ESJ0_9LAMI</name>
<sequence length="237" mass="26548">MAATKVIPQASNAISGTRLLRCIKGIKGMMTMVFGDGLFGDFSNLRGDWDYCIPFRQNLLQQRPSANLVTSDIGYYCNCILLDDEYGRKCNLASLGINVPEYRSLWTGFEEDNNFYVFLYSVIAGCYQVTGYLGSAAFSKAIQAHDQDTVELEETFEPCKRKQDPYVAYKSNVDAMIEQLKERATQIAYGLHGSGISNTKTEGDGQGNEQEDDERDDEQDEDEDHDLSASDYSKPII</sequence>
<gene>
    <name evidence="2" type="ORF">CASFOL_000395</name>
</gene>